<sequence length="131" mass="14801">MQDDKQRFEKQLSTPLLRRASEWPLFEKPPVSLRSMLTSEGCIRPLWMRGTSDAILVVDSAEALSSRTREHKTGQLPARELAEEGETSQLMLSSDIAGNYPVELTEAMRDRRSAMSEPDPQDQVVGRIRSN</sequence>
<organism evidence="2 3">
    <name type="scientific">Bradyrhizobium jicamae</name>
    <dbReference type="NCBI Taxonomy" id="280332"/>
    <lineage>
        <taxon>Bacteria</taxon>
        <taxon>Pseudomonadati</taxon>
        <taxon>Pseudomonadota</taxon>
        <taxon>Alphaproteobacteria</taxon>
        <taxon>Hyphomicrobiales</taxon>
        <taxon>Nitrobacteraceae</taxon>
        <taxon>Bradyrhizobium</taxon>
    </lineage>
</organism>
<gene>
    <name evidence="2" type="ORF">JQ615_05555</name>
</gene>
<evidence type="ECO:0000313" key="2">
    <source>
        <dbReference type="EMBL" id="MBR0794856.1"/>
    </source>
</evidence>
<accession>A0ABS5FDI7</accession>
<feature type="region of interest" description="Disordered" evidence="1">
    <location>
        <begin position="64"/>
        <end position="131"/>
    </location>
</feature>
<dbReference type="RefSeq" id="WP_212491926.1">
    <property type="nucleotide sequence ID" value="NZ_JAFCJH010000004.1"/>
</dbReference>
<keyword evidence="3" id="KW-1185">Reference proteome</keyword>
<reference evidence="3" key="1">
    <citation type="journal article" date="2021" name="ISME J.">
        <title>Evolutionary origin and ecological implication of a unique nif island in free-living Bradyrhizobium lineages.</title>
        <authorList>
            <person name="Tao J."/>
        </authorList>
    </citation>
    <scope>NUCLEOTIDE SEQUENCE [LARGE SCALE GENOMIC DNA]</scope>
    <source>
        <strain evidence="3">SZCCT0434</strain>
    </source>
</reference>
<protein>
    <submittedName>
        <fullName evidence="2">Uncharacterized protein</fullName>
    </submittedName>
</protein>
<comment type="caution">
    <text evidence="2">The sequence shown here is derived from an EMBL/GenBank/DDBJ whole genome shotgun (WGS) entry which is preliminary data.</text>
</comment>
<evidence type="ECO:0000256" key="1">
    <source>
        <dbReference type="SAM" id="MobiDB-lite"/>
    </source>
</evidence>
<name>A0ABS5FDI7_9BRAD</name>
<dbReference type="EMBL" id="JAFCJH010000004">
    <property type="protein sequence ID" value="MBR0794856.1"/>
    <property type="molecule type" value="Genomic_DNA"/>
</dbReference>
<proteinExistence type="predicted"/>
<dbReference type="Proteomes" id="UP001315278">
    <property type="component" value="Unassembled WGS sequence"/>
</dbReference>
<evidence type="ECO:0000313" key="3">
    <source>
        <dbReference type="Proteomes" id="UP001315278"/>
    </source>
</evidence>